<dbReference type="InterPro" id="IPR007280">
    <property type="entry name" value="Peptidase_C_arc/bac"/>
</dbReference>
<accession>A0A244CV82</accession>
<evidence type="ECO:0000259" key="4">
    <source>
        <dbReference type="Pfam" id="PF04151"/>
    </source>
</evidence>
<feature type="domain" description="Calcineurin-like phosphoesterase" evidence="3">
    <location>
        <begin position="143"/>
        <end position="318"/>
    </location>
</feature>
<dbReference type="Pfam" id="PF16656">
    <property type="entry name" value="Pur_ac_phosph_N"/>
    <property type="match status" value="1"/>
</dbReference>
<reference evidence="6 7" key="1">
    <citation type="submission" date="2017-02" db="EMBL/GenBank/DDBJ databases">
        <title>Pseudoalteromonas ulvae TC14 Genome.</title>
        <authorList>
            <person name="Molmeret M."/>
        </authorList>
    </citation>
    <scope>NUCLEOTIDE SEQUENCE [LARGE SCALE GENOMIC DNA]</scope>
    <source>
        <strain evidence="6">TC14</strain>
    </source>
</reference>
<evidence type="ECO:0000313" key="7">
    <source>
        <dbReference type="Proteomes" id="UP000194841"/>
    </source>
</evidence>
<name>A0A244CV82_PSEDV</name>
<evidence type="ECO:0000313" key="6">
    <source>
        <dbReference type="EMBL" id="OUL59346.1"/>
    </source>
</evidence>
<dbReference type="GO" id="GO:0003993">
    <property type="term" value="F:acid phosphatase activity"/>
    <property type="evidence" value="ECO:0007669"/>
    <property type="project" value="InterPro"/>
</dbReference>
<gene>
    <name evidence="6" type="ORF">B1199_03505</name>
</gene>
<feature type="chain" id="PRO_5012580074" evidence="2">
    <location>
        <begin position="23"/>
        <end position="653"/>
    </location>
</feature>
<dbReference type="Gene3D" id="3.60.21.10">
    <property type="match status" value="1"/>
</dbReference>
<dbReference type="InterPro" id="IPR008963">
    <property type="entry name" value="Purple_acid_Pase-like_N"/>
</dbReference>
<protein>
    <submittedName>
        <fullName evidence="6">Phosphohydrolase</fullName>
    </submittedName>
</protein>
<organism evidence="6 7">
    <name type="scientific">Pseudoalteromonas ulvae</name>
    <dbReference type="NCBI Taxonomy" id="107327"/>
    <lineage>
        <taxon>Bacteria</taxon>
        <taxon>Pseudomonadati</taxon>
        <taxon>Pseudomonadota</taxon>
        <taxon>Gammaproteobacteria</taxon>
        <taxon>Alteromonadales</taxon>
        <taxon>Pseudoalteromonadaceae</taxon>
        <taxon>Pseudoalteromonas</taxon>
    </lineage>
</organism>
<evidence type="ECO:0000256" key="2">
    <source>
        <dbReference type="SAM" id="SignalP"/>
    </source>
</evidence>
<dbReference type="InterPro" id="IPR015914">
    <property type="entry name" value="PAPs_N"/>
</dbReference>
<feature type="domain" description="Purple acid phosphatase N-terminal" evidence="5">
    <location>
        <begin position="26"/>
        <end position="113"/>
    </location>
</feature>
<evidence type="ECO:0000256" key="1">
    <source>
        <dbReference type="ARBA" id="ARBA00022729"/>
    </source>
</evidence>
<dbReference type="EMBL" id="MWPV01000001">
    <property type="protein sequence ID" value="OUL59346.1"/>
    <property type="molecule type" value="Genomic_DNA"/>
</dbReference>
<dbReference type="Proteomes" id="UP000194841">
    <property type="component" value="Unassembled WGS sequence"/>
</dbReference>
<dbReference type="SUPFAM" id="SSF49363">
    <property type="entry name" value="Purple acid phosphatase, N-terminal domain"/>
    <property type="match status" value="1"/>
</dbReference>
<keyword evidence="6" id="KW-0378">Hydrolase</keyword>
<dbReference type="InterPro" id="IPR029052">
    <property type="entry name" value="Metallo-depent_PP-like"/>
</dbReference>
<sequence>MKLRHVSLIGIGLLTLATHTLAASKQHRLIWDHNPSNQATIGFSPSGSQNHFVKYGLSTDEQTWSNQSVTATRTFAGSLISHFVTLKNLPSNQPIYYRVCDDSGCGDRLWFQTAPNDQSGFVMVAGGDTRTGWTTRRQGNRLVAKIRPLVIMHGGDYTNANSASEMNTYLDDWQLTMSDDTINGLSYKRIYPFIPTHGNHEDNNYNTLCQVFGVDYDQNGQCDAKDTYGAVTLSPLLKVYTLNSQFKNSGWSSHANTMNTWLQQDMASNNAKWQVAQYHKPMYPHYSGKSDNTILFNWWANHFYTYGMNLVVESDTHINKLTQAIKPSGNGFTETTTGGTVYVGEGSWGAPARSANNPKSWTIDLASIQQFKVINVTADQLAVRTAQFDASANSLSRAERQADPLALPENINWWYANTVGEVMNLVQSSSGKTVIDLGTVDPIDPPTELQNKQTVANLNATKGQQQAFTFNVPQNATNLTINTSGGTGDVDLYVKLNSPASTNNYDCRPFKNGNNEKCDITPSQTGTYHVMLNAYNTYANVNLLASYDVETSNPGQQGSFTDLSATTGNWLYKQITLPAGVTSLTVELSGGTGDADLYVRHNQQPNKNDYQCRPYKDGNNESCTISNPAQGQWFLALNAYKSFSNVTISYTYQ</sequence>
<dbReference type="RefSeq" id="WP_086742737.1">
    <property type="nucleotide sequence ID" value="NZ_MWPV01000001.1"/>
</dbReference>
<feature type="domain" description="Peptidase C-terminal archaeal/bacterial" evidence="4">
    <location>
        <begin position="574"/>
        <end position="638"/>
    </location>
</feature>
<dbReference type="SUPFAM" id="SSF56300">
    <property type="entry name" value="Metallo-dependent phosphatases"/>
    <property type="match status" value="1"/>
</dbReference>
<dbReference type="GO" id="GO:0046872">
    <property type="term" value="F:metal ion binding"/>
    <property type="evidence" value="ECO:0007669"/>
    <property type="project" value="InterPro"/>
</dbReference>
<dbReference type="AlphaFoldDB" id="A0A244CV82"/>
<dbReference type="Pfam" id="PF04151">
    <property type="entry name" value="PPC"/>
    <property type="match status" value="2"/>
</dbReference>
<feature type="signal peptide" evidence="2">
    <location>
        <begin position="1"/>
        <end position="22"/>
    </location>
</feature>
<dbReference type="SUPFAM" id="SSF89260">
    <property type="entry name" value="Collagen-binding domain"/>
    <property type="match status" value="1"/>
</dbReference>
<feature type="domain" description="Peptidase C-terminal archaeal/bacterial" evidence="4">
    <location>
        <begin position="468"/>
        <end position="533"/>
    </location>
</feature>
<dbReference type="Gene3D" id="2.60.120.380">
    <property type="match status" value="2"/>
</dbReference>
<dbReference type="Gene3D" id="2.60.40.380">
    <property type="entry name" value="Purple acid phosphatase-like, N-terminal"/>
    <property type="match status" value="1"/>
</dbReference>
<dbReference type="Pfam" id="PF00149">
    <property type="entry name" value="Metallophos"/>
    <property type="match status" value="1"/>
</dbReference>
<comment type="caution">
    <text evidence="6">The sequence shown here is derived from an EMBL/GenBank/DDBJ whole genome shotgun (WGS) entry which is preliminary data.</text>
</comment>
<evidence type="ECO:0000259" key="5">
    <source>
        <dbReference type="Pfam" id="PF16656"/>
    </source>
</evidence>
<proteinExistence type="predicted"/>
<evidence type="ECO:0000259" key="3">
    <source>
        <dbReference type="Pfam" id="PF00149"/>
    </source>
</evidence>
<dbReference type="InterPro" id="IPR004843">
    <property type="entry name" value="Calcineurin-like_PHP"/>
</dbReference>
<keyword evidence="1 2" id="KW-0732">Signal</keyword>
<dbReference type="OrthoDB" id="9804511at2"/>
<keyword evidence="7" id="KW-1185">Reference proteome</keyword>